<dbReference type="Pfam" id="PF11367">
    <property type="entry name" value="Tail_completion_gp17"/>
    <property type="match status" value="1"/>
</dbReference>
<reference evidence="1 2" key="1">
    <citation type="submission" date="2016-10" db="EMBL/GenBank/DDBJ databases">
        <authorList>
            <person name="de Groot N.N."/>
        </authorList>
    </citation>
    <scope>NUCLEOTIDE SEQUENCE [LARGE SCALE GENOMIC DNA]</scope>
    <source>
        <strain evidence="1 2">DSM 29316</strain>
    </source>
</reference>
<accession>A0A1I0VQ44</accession>
<evidence type="ECO:0000313" key="2">
    <source>
        <dbReference type="Proteomes" id="UP000198796"/>
    </source>
</evidence>
<evidence type="ECO:0008006" key="3">
    <source>
        <dbReference type="Google" id="ProtNLM"/>
    </source>
</evidence>
<gene>
    <name evidence="1" type="ORF">SAMN05421688_0829</name>
</gene>
<name>A0A1I0VQ44_9RHOB</name>
<dbReference type="InterPro" id="IPR053745">
    <property type="entry name" value="Viral_Tail_Comp_sf"/>
</dbReference>
<proteinExistence type="predicted"/>
<dbReference type="InterPro" id="IPR021508">
    <property type="entry name" value="Gp17-like"/>
</dbReference>
<dbReference type="AlphaFoldDB" id="A0A1I0VQ44"/>
<dbReference type="RefSeq" id="WP_092060817.1">
    <property type="nucleotide sequence ID" value="NZ_FOJU01000001.1"/>
</dbReference>
<sequence length="136" mass="14950">MTYALSAALQKAVYQHLAENDAVRAEVGTAIYDAIPSGIPPSTYIALGPEDVRDRSDNTSNGAEHRFVISVVTDTAGFRRAKSVAGAISDALHRVELNLDRGRLIGMHFVRAQARRQDKGAERRIDLTFRARVEDD</sequence>
<organism evidence="1 2">
    <name type="scientific">Poseidonocella pacifica</name>
    <dbReference type="NCBI Taxonomy" id="871651"/>
    <lineage>
        <taxon>Bacteria</taxon>
        <taxon>Pseudomonadati</taxon>
        <taxon>Pseudomonadota</taxon>
        <taxon>Alphaproteobacteria</taxon>
        <taxon>Rhodobacterales</taxon>
        <taxon>Roseobacteraceae</taxon>
        <taxon>Poseidonocella</taxon>
    </lineage>
</organism>
<keyword evidence="2" id="KW-1185">Reference proteome</keyword>
<dbReference type="OrthoDB" id="7644395at2"/>
<dbReference type="EMBL" id="FOJU01000001">
    <property type="protein sequence ID" value="SFA78103.1"/>
    <property type="molecule type" value="Genomic_DNA"/>
</dbReference>
<dbReference type="Gene3D" id="3.30.2000.30">
    <property type="match status" value="1"/>
</dbReference>
<dbReference type="STRING" id="871651.SAMN05421688_0829"/>
<protein>
    <recommendedName>
        <fullName evidence="3">DUF3168 domain-containing protein</fullName>
    </recommendedName>
</protein>
<evidence type="ECO:0000313" key="1">
    <source>
        <dbReference type="EMBL" id="SFA78103.1"/>
    </source>
</evidence>
<dbReference type="Proteomes" id="UP000198796">
    <property type="component" value="Unassembled WGS sequence"/>
</dbReference>